<reference evidence="1 2" key="1">
    <citation type="journal article" date="2024" name="G3 (Bethesda)">
        <title>Genome assembly of Hibiscus sabdariffa L. provides insights into metabolisms of medicinal natural products.</title>
        <authorList>
            <person name="Kim T."/>
        </authorList>
    </citation>
    <scope>NUCLEOTIDE SEQUENCE [LARGE SCALE GENOMIC DNA]</scope>
    <source>
        <strain evidence="1">TK-2024</strain>
        <tissue evidence="1">Old leaves</tissue>
    </source>
</reference>
<dbReference type="Proteomes" id="UP001472677">
    <property type="component" value="Unassembled WGS sequence"/>
</dbReference>
<evidence type="ECO:0000313" key="2">
    <source>
        <dbReference type="Proteomes" id="UP001472677"/>
    </source>
</evidence>
<comment type="caution">
    <text evidence="1">The sequence shown here is derived from an EMBL/GenBank/DDBJ whole genome shotgun (WGS) entry which is preliminary data.</text>
</comment>
<organism evidence="1 2">
    <name type="scientific">Hibiscus sabdariffa</name>
    <name type="common">roselle</name>
    <dbReference type="NCBI Taxonomy" id="183260"/>
    <lineage>
        <taxon>Eukaryota</taxon>
        <taxon>Viridiplantae</taxon>
        <taxon>Streptophyta</taxon>
        <taxon>Embryophyta</taxon>
        <taxon>Tracheophyta</taxon>
        <taxon>Spermatophyta</taxon>
        <taxon>Magnoliopsida</taxon>
        <taxon>eudicotyledons</taxon>
        <taxon>Gunneridae</taxon>
        <taxon>Pentapetalae</taxon>
        <taxon>rosids</taxon>
        <taxon>malvids</taxon>
        <taxon>Malvales</taxon>
        <taxon>Malvaceae</taxon>
        <taxon>Malvoideae</taxon>
        <taxon>Hibiscus</taxon>
    </lineage>
</organism>
<evidence type="ECO:0000313" key="1">
    <source>
        <dbReference type="EMBL" id="KAK8517705.1"/>
    </source>
</evidence>
<sequence>MLRAPWCDDNPPPLPAASYQHPRLARLLLAHPSPPTLLLLFLLTGRVFEKGLAGQAPDQDPRRCGGPLVLGSEQRSIPSTFSSITPILLNSITLFKG</sequence>
<gene>
    <name evidence="1" type="ORF">V6N12_016546</name>
</gene>
<proteinExistence type="predicted"/>
<protein>
    <submittedName>
        <fullName evidence="1">Uncharacterized protein</fullName>
    </submittedName>
</protein>
<dbReference type="EMBL" id="JBBPBM010000055">
    <property type="protein sequence ID" value="KAK8517705.1"/>
    <property type="molecule type" value="Genomic_DNA"/>
</dbReference>
<name>A0ABR2CER3_9ROSI</name>
<keyword evidence="2" id="KW-1185">Reference proteome</keyword>
<accession>A0ABR2CER3</accession>